<evidence type="ECO:0008006" key="3">
    <source>
        <dbReference type="Google" id="ProtNLM"/>
    </source>
</evidence>
<dbReference type="GO" id="GO:0009055">
    <property type="term" value="F:electron transfer activity"/>
    <property type="evidence" value="ECO:0007669"/>
    <property type="project" value="InterPro"/>
</dbReference>
<keyword evidence="2" id="KW-1185">Reference proteome</keyword>
<dbReference type="OrthoDB" id="9805202at2"/>
<dbReference type="Proteomes" id="UP000269669">
    <property type="component" value="Unassembled WGS sequence"/>
</dbReference>
<reference evidence="1 2" key="1">
    <citation type="submission" date="2018-12" db="EMBL/GenBank/DDBJ databases">
        <title>Sequencing of bacterial isolates from soil warming experiment in Harvard Forest, Massachusetts, USA.</title>
        <authorList>
            <person name="Deangelis K."/>
        </authorList>
    </citation>
    <scope>NUCLEOTIDE SEQUENCE [LARGE SCALE GENOMIC DNA]</scope>
    <source>
        <strain evidence="1 2">EB153</strain>
    </source>
</reference>
<dbReference type="InterPro" id="IPR036909">
    <property type="entry name" value="Cyt_c-like_dom_sf"/>
</dbReference>
<accession>A0A428MFB0</accession>
<comment type="caution">
    <text evidence="1">The sequence shown here is derived from an EMBL/GenBank/DDBJ whole genome shotgun (WGS) entry which is preliminary data.</text>
</comment>
<evidence type="ECO:0000313" key="1">
    <source>
        <dbReference type="EMBL" id="RSL15449.1"/>
    </source>
</evidence>
<organism evidence="1 2">
    <name type="scientific">Edaphobacter aggregans</name>
    <dbReference type="NCBI Taxonomy" id="570835"/>
    <lineage>
        <taxon>Bacteria</taxon>
        <taxon>Pseudomonadati</taxon>
        <taxon>Acidobacteriota</taxon>
        <taxon>Terriglobia</taxon>
        <taxon>Terriglobales</taxon>
        <taxon>Acidobacteriaceae</taxon>
        <taxon>Edaphobacter</taxon>
    </lineage>
</organism>
<dbReference type="SUPFAM" id="SSF46626">
    <property type="entry name" value="Cytochrome c"/>
    <property type="match status" value="1"/>
</dbReference>
<dbReference type="GO" id="GO:0020037">
    <property type="term" value="F:heme binding"/>
    <property type="evidence" value="ECO:0007669"/>
    <property type="project" value="InterPro"/>
</dbReference>
<gene>
    <name evidence="1" type="ORF">EDE15_0938</name>
</gene>
<dbReference type="RefSeq" id="WP_125484186.1">
    <property type="nucleotide sequence ID" value="NZ_RSDW01000001.1"/>
</dbReference>
<sequence length="832" mass="92038">MQKFSWYRLAALKPLRAIAAIAVLIALALLPQGCNTTPGLPGKVLDEAKLANRPASSFPAADEDYFHDMDGGIQLTADEIKGRNTWLVWTAGDDRLWDVLSVTSVGNLDFLKTISSYPGDGSHPALKASRDNRWEYLGLVNEPCYIKATGPDPKRFGLWLDQRDPSCPPDPFENAQKYPGVKIGARGKNIDAGSFYGYGTGIVGLRLFPNPAFDEAAAKKWDPVRYYTDSKYYLSKDLVRPYRVGMSCAFCHVGPNPVKPPDNPDAPKWENLSSNVGAQYFWIDRIFDWNPSADSYVFQLFHTSRPGTLDTSLISTDNINNPRTMNAVYSLKPRLDQALVWGKEKLADGQKDNKQFNNYVPSGYLTRFFTPPDIVQTPRVLKDGSDSVGALAALNRVYLNIGTFSEEWLLHFNALVGGQEVTPIPVSVARANSSYFEATEAQTVDMALFFLKSTEPHLLKDAPGGAAHLTTDKAVLTRGKIAFAERCARCHSSKFPPPPANADPAACAGSGYMDCWNRYWEWTKTDEFKKKMRDIVLAPDFTQGNYLSTELRVPVTLLQTNACSPLATNALGNNIWDNFSSQSYKDLPSAGTATIYDPFTGEPKPYVLPAGGRGYTRPPSLISVWSSAPFLLNNSLGKFNASPSVEARLDSFQDSIEQLLWPEKREKDSVLGDKVPGTIDRTTDTSYLRVANGYLPDFLQRLRGPLSGTFDWLFNDQGIQIGPIPKGTPVGLIASLNLLPETNDPIQRAQYKQKVLDLLLKAQHDLKSLPANATDADAAKVFDNLKGPLMELSKCPDYVVNRGHYFGTSSFAQEPPLSDDDKRALIEFLKTF</sequence>
<evidence type="ECO:0000313" key="2">
    <source>
        <dbReference type="Proteomes" id="UP000269669"/>
    </source>
</evidence>
<dbReference type="AlphaFoldDB" id="A0A428MFB0"/>
<dbReference type="EMBL" id="RSDW01000001">
    <property type="protein sequence ID" value="RSL15449.1"/>
    <property type="molecule type" value="Genomic_DNA"/>
</dbReference>
<proteinExistence type="predicted"/>
<protein>
    <recommendedName>
        <fullName evidence="3">Cytochrome c domain-containing protein</fullName>
    </recommendedName>
</protein>
<name>A0A428MFB0_9BACT</name>